<organism evidence="2 3">
    <name type="scientific">Panagrellus redivivus</name>
    <name type="common">Microworm</name>
    <dbReference type="NCBI Taxonomy" id="6233"/>
    <lineage>
        <taxon>Eukaryota</taxon>
        <taxon>Metazoa</taxon>
        <taxon>Ecdysozoa</taxon>
        <taxon>Nematoda</taxon>
        <taxon>Chromadorea</taxon>
        <taxon>Rhabditida</taxon>
        <taxon>Tylenchina</taxon>
        <taxon>Panagrolaimomorpha</taxon>
        <taxon>Panagrolaimoidea</taxon>
        <taxon>Panagrolaimidae</taxon>
        <taxon>Panagrellus</taxon>
    </lineage>
</organism>
<evidence type="ECO:0000313" key="2">
    <source>
        <dbReference type="Proteomes" id="UP000492821"/>
    </source>
</evidence>
<protein>
    <submittedName>
        <fullName evidence="3">Mammaglobin-A-like</fullName>
    </submittedName>
</protein>
<keyword evidence="2" id="KW-1185">Reference proteome</keyword>
<evidence type="ECO:0000313" key="3">
    <source>
        <dbReference type="WBParaSite" id="Pan_g7989.t1"/>
    </source>
</evidence>
<name>A0A7E4WA57_PANRE</name>
<dbReference type="Proteomes" id="UP000492821">
    <property type="component" value="Unassembled WGS sequence"/>
</dbReference>
<sequence>MQTRSLFAILIVGVAVGIAFAEDHDIASLEEKSLEELASEMVEAYRAFMLHADSESQKQSKLELAEVVSEHPEVKENIDLPVNQFCDLVLEKIHEDIPKMSPSQQAAEKKIIIGLFKTLDVIIAAALISTE</sequence>
<keyword evidence="1" id="KW-0732">Signal</keyword>
<dbReference type="WBParaSite" id="Pan_g7989.t1">
    <property type="protein sequence ID" value="Pan_g7989.t1"/>
    <property type="gene ID" value="Pan_g7989"/>
</dbReference>
<accession>A0A7E4WA57</accession>
<feature type="signal peptide" evidence="1">
    <location>
        <begin position="1"/>
        <end position="21"/>
    </location>
</feature>
<reference evidence="3" key="2">
    <citation type="submission" date="2020-10" db="UniProtKB">
        <authorList>
            <consortium name="WormBaseParasite"/>
        </authorList>
    </citation>
    <scope>IDENTIFICATION</scope>
</reference>
<evidence type="ECO:0000256" key="1">
    <source>
        <dbReference type="SAM" id="SignalP"/>
    </source>
</evidence>
<reference evidence="2" key="1">
    <citation type="journal article" date="2013" name="Genetics">
        <title>The draft genome and transcriptome of Panagrellus redivivus are shaped by the harsh demands of a free-living lifestyle.</title>
        <authorList>
            <person name="Srinivasan J."/>
            <person name="Dillman A.R."/>
            <person name="Macchietto M.G."/>
            <person name="Heikkinen L."/>
            <person name="Lakso M."/>
            <person name="Fracchia K.M."/>
            <person name="Antoshechkin I."/>
            <person name="Mortazavi A."/>
            <person name="Wong G."/>
            <person name="Sternberg P.W."/>
        </authorList>
    </citation>
    <scope>NUCLEOTIDE SEQUENCE [LARGE SCALE GENOMIC DNA]</scope>
    <source>
        <strain evidence="2">MT8872</strain>
    </source>
</reference>
<dbReference type="AlphaFoldDB" id="A0A7E4WA57"/>
<proteinExistence type="predicted"/>
<feature type="chain" id="PRO_5028869973" evidence="1">
    <location>
        <begin position="22"/>
        <end position="131"/>
    </location>
</feature>